<dbReference type="GO" id="GO:0003676">
    <property type="term" value="F:nucleic acid binding"/>
    <property type="evidence" value="ECO:0007669"/>
    <property type="project" value="InterPro"/>
</dbReference>
<dbReference type="InterPro" id="IPR018593">
    <property type="entry name" value="tRNA-endonuc_su_Sen15"/>
</dbReference>
<organism evidence="4">
    <name type="scientific">Anopheles funestus</name>
    <name type="common">African malaria mosquito</name>
    <dbReference type="NCBI Taxonomy" id="62324"/>
    <lineage>
        <taxon>Eukaryota</taxon>
        <taxon>Metazoa</taxon>
        <taxon>Ecdysozoa</taxon>
        <taxon>Arthropoda</taxon>
        <taxon>Hexapoda</taxon>
        <taxon>Insecta</taxon>
        <taxon>Pterygota</taxon>
        <taxon>Neoptera</taxon>
        <taxon>Endopterygota</taxon>
        <taxon>Diptera</taxon>
        <taxon>Nematocera</taxon>
        <taxon>Culicoidea</taxon>
        <taxon>Culicidae</taxon>
        <taxon>Anophelinae</taxon>
        <taxon>Anopheles</taxon>
    </lineage>
</organism>
<comment type="similarity">
    <text evidence="1">Belongs to the SEN15 family.</text>
</comment>
<dbReference type="AlphaFoldDB" id="A0A182RHS7"/>
<evidence type="ECO:0000313" key="4">
    <source>
        <dbReference type="EnsemblMetazoa" id="AFUN005789-PA"/>
    </source>
</evidence>
<dbReference type="GO" id="GO:0006388">
    <property type="term" value="P:tRNA splicing, via endonucleolytic cleavage and ligation"/>
    <property type="evidence" value="ECO:0007669"/>
    <property type="project" value="InterPro"/>
</dbReference>
<sequence length="146" mass="17121">MDNFHEILKTFYSFDCKDEALCYAACRVYSFLREEKRMIDVRYQFKNELQLFYLIAKKELEAAFNLFIPSVTTGQLNLVQLKYYRDTLKLPDGRKPEYIILAVCDPSSTVLLYRMTLGLKEIRQKLPSKGKLLRLKAESGYDKGSH</sequence>
<dbReference type="InterPro" id="IPR011856">
    <property type="entry name" value="tRNA_endonuc-like_dom_sf"/>
</dbReference>
<evidence type="ECO:0000256" key="1">
    <source>
        <dbReference type="ARBA" id="ARBA00006091"/>
    </source>
</evidence>
<dbReference type="STRING" id="62324.A0A182RHS7"/>
<feature type="domain" description="tRNA-splicing endonuclease subunit Sen15" evidence="3">
    <location>
        <begin position="28"/>
        <end position="124"/>
    </location>
</feature>
<accession>A0A182RHS7</accession>
<protein>
    <recommendedName>
        <fullName evidence="3">tRNA-splicing endonuclease subunit Sen15 domain-containing protein</fullName>
    </recommendedName>
</protein>
<keyword evidence="2" id="KW-0819">tRNA processing</keyword>
<evidence type="ECO:0000256" key="2">
    <source>
        <dbReference type="ARBA" id="ARBA00022694"/>
    </source>
</evidence>
<dbReference type="VEuPathDB" id="VectorBase:AFUN005789"/>
<name>A0A182RHS7_ANOFN</name>
<dbReference type="SUPFAM" id="SSF53032">
    <property type="entry name" value="tRNA-intron endonuclease catalytic domain-like"/>
    <property type="match status" value="1"/>
</dbReference>
<dbReference type="InterPro" id="IPR036167">
    <property type="entry name" value="tRNA_intron_Endo_cat-like_sf"/>
</dbReference>
<reference evidence="4" key="1">
    <citation type="submission" date="2020-05" db="UniProtKB">
        <authorList>
            <consortium name="EnsemblMetazoa"/>
        </authorList>
    </citation>
    <scope>IDENTIFICATION</scope>
    <source>
        <strain evidence="4">FUMOZ</strain>
    </source>
</reference>
<dbReference type="Gene3D" id="3.40.1350.10">
    <property type="match status" value="1"/>
</dbReference>
<dbReference type="PANTHER" id="PTHR28582:SF1">
    <property type="entry name" value="TRNA-SPLICING ENDONUCLEASE SUBUNIT SEN15"/>
    <property type="match status" value="1"/>
</dbReference>
<dbReference type="GO" id="GO:0005634">
    <property type="term" value="C:nucleus"/>
    <property type="evidence" value="ECO:0007669"/>
    <property type="project" value="UniProtKB-ARBA"/>
</dbReference>
<dbReference type="PANTHER" id="PTHR28582">
    <property type="entry name" value="TRNA-SPLICING ENDONUCLEASE SUBUNIT SEN15"/>
    <property type="match status" value="1"/>
</dbReference>
<evidence type="ECO:0000259" key="3">
    <source>
        <dbReference type="Pfam" id="PF09631"/>
    </source>
</evidence>
<dbReference type="Pfam" id="PF09631">
    <property type="entry name" value="Sen15"/>
    <property type="match status" value="1"/>
</dbReference>
<dbReference type="EnsemblMetazoa" id="AFUN005789-RA">
    <property type="protein sequence ID" value="AFUN005789-PA"/>
    <property type="gene ID" value="AFUN005789"/>
</dbReference>
<proteinExistence type="inferred from homology"/>